<dbReference type="Proteomes" id="UP001328107">
    <property type="component" value="Unassembled WGS sequence"/>
</dbReference>
<dbReference type="Pfam" id="PF00651">
    <property type="entry name" value="BTB"/>
    <property type="match status" value="1"/>
</dbReference>
<dbReference type="PANTHER" id="PTHR47022">
    <property type="entry name" value="BTB AND MATH DOMAIN-CONTAINING PROTEIN 36-RELATED"/>
    <property type="match status" value="1"/>
</dbReference>
<evidence type="ECO:0000259" key="1">
    <source>
        <dbReference type="PROSITE" id="PS50097"/>
    </source>
</evidence>
<feature type="non-terminal residue" evidence="2">
    <location>
        <position position="1"/>
    </location>
</feature>
<gene>
    <name evidence="2" type="ORF">PMAYCL1PPCAC_24801</name>
</gene>
<evidence type="ECO:0000313" key="3">
    <source>
        <dbReference type="Proteomes" id="UP001328107"/>
    </source>
</evidence>
<reference evidence="3" key="1">
    <citation type="submission" date="2022-10" db="EMBL/GenBank/DDBJ databases">
        <title>Genome assembly of Pristionchus species.</title>
        <authorList>
            <person name="Yoshida K."/>
            <person name="Sommer R.J."/>
        </authorList>
    </citation>
    <scope>NUCLEOTIDE SEQUENCE [LARGE SCALE GENOMIC DNA]</scope>
    <source>
        <strain evidence="3">RS5460</strain>
    </source>
</reference>
<dbReference type="PANTHER" id="PTHR47022:SF1">
    <property type="entry name" value="BTB AND MATH DOMAIN-CONTAINING PROTEIN 36-RELATED"/>
    <property type="match status" value="1"/>
</dbReference>
<feature type="domain" description="BTB" evidence="1">
    <location>
        <begin position="12"/>
        <end position="77"/>
    </location>
</feature>
<protein>
    <recommendedName>
        <fullName evidence="1">BTB domain-containing protein</fullName>
    </recommendedName>
</protein>
<organism evidence="2 3">
    <name type="scientific">Pristionchus mayeri</name>
    <dbReference type="NCBI Taxonomy" id="1317129"/>
    <lineage>
        <taxon>Eukaryota</taxon>
        <taxon>Metazoa</taxon>
        <taxon>Ecdysozoa</taxon>
        <taxon>Nematoda</taxon>
        <taxon>Chromadorea</taxon>
        <taxon>Rhabditida</taxon>
        <taxon>Rhabditina</taxon>
        <taxon>Diplogasteromorpha</taxon>
        <taxon>Diplogasteroidea</taxon>
        <taxon>Neodiplogasteridae</taxon>
        <taxon>Pristionchus</taxon>
    </lineage>
</organism>
<dbReference type="CDD" id="cd18186">
    <property type="entry name" value="BTB_POZ_ZBTB_KLHL-like"/>
    <property type="match status" value="1"/>
</dbReference>
<dbReference type="AlphaFoldDB" id="A0AAN5D0I4"/>
<dbReference type="InterPro" id="IPR011333">
    <property type="entry name" value="SKP1/BTB/POZ_sf"/>
</dbReference>
<dbReference type="InterPro" id="IPR000210">
    <property type="entry name" value="BTB/POZ_dom"/>
</dbReference>
<dbReference type="Gene3D" id="3.30.710.10">
    <property type="entry name" value="Potassium Channel Kv1.1, Chain A"/>
    <property type="match status" value="1"/>
</dbReference>
<proteinExistence type="predicted"/>
<name>A0AAN5D0I4_9BILA</name>
<dbReference type="PROSITE" id="PS50097">
    <property type="entry name" value="BTB"/>
    <property type="match status" value="1"/>
</dbReference>
<comment type="caution">
    <text evidence="2">The sequence shown here is derived from an EMBL/GenBank/DDBJ whole genome shotgun (WGS) entry which is preliminary data.</text>
</comment>
<sequence>RFDFTDPNEPLHDVALLINGEKIYASKQILAANSPVFKAMFYGEFSEKNKKEIEMNDVNPEEFIELLSVIYPSSKEV</sequence>
<feature type="non-terminal residue" evidence="2">
    <location>
        <position position="77"/>
    </location>
</feature>
<accession>A0AAN5D0I4</accession>
<evidence type="ECO:0000313" key="2">
    <source>
        <dbReference type="EMBL" id="GMR54606.1"/>
    </source>
</evidence>
<keyword evidence="3" id="KW-1185">Reference proteome</keyword>
<dbReference type="SUPFAM" id="SSF54695">
    <property type="entry name" value="POZ domain"/>
    <property type="match status" value="1"/>
</dbReference>
<dbReference type="EMBL" id="BTRK01000005">
    <property type="protein sequence ID" value="GMR54606.1"/>
    <property type="molecule type" value="Genomic_DNA"/>
</dbReference>